<evidence type="ECO:0000313" key="3">
    <source>
        <dbReference type="WBParaSite" id="TCNE_0001421001-mRNA-1"/>
    </source>
</evidence>
<evidence type="ECO:0000313" key="1">
    <source>
        <dbReference type="EMBL" id="VDM45531.1"/>
    </source>
</evidence>
<dbReference type="WBParaSite" id="TCNE_0001421001-mRNA-1">
    <property type="protein sequence ID" value="TCNE_0001421001-mRNA-1"/>
    <property type="gene ID" value="TCNE_0001421001"/>
</dbReference>
<name>A0A183V0E0_TOXCA</name>
<sequence length="112" mass="12766">MNEDRCCLIFMGRLGARNTRWLLFGEERETEPVGRKGLTEDCWLVGRGCWLSWPGEADGACSSPGRETEKGVVRVEHRSEKDLYVCLLTSANSSVLLVVIECDVMHVDRWYQ</sequence>
<dbReference type="EMBL" id="UYWY01022126">
    <property type="protein sequence ID" value="VDM45531.1"/>
    <property type="molecule type" value="Genomic_DNA"/>
</dbReference>
<gene>
    <name evidence="1" type="ORF">TCNE_LOCUS14210</name>
</gene>
<evidence type="ECO:0000313" key="2">
    <source>
        <dbReference type="Proteomes" id="UP000050794"/>
    </source>
</evidence>
<dbReference type="AlphaFoldDB" id="A0A183V0E0"/>
<proteinExistence type="predicted"/>
<dbReference type="Proteomes" id="UP000050794">
    <property type="component" value="Unassembled WGS sequence"/>
</dbReference>
<reference evidence="3" key="1">
    <citation type="submission" date="2016-06" db="UniProtKB">
        <authorList>
            <consortium name="WormBaseParasite"/>
        </authorList>
    </citation>
    <scope>IDENTIFICATION</scope>
</reference>
<protein>
    <submittedName>
        <fullName evidence="3">Ig-like domain-containing protein</fullName>
    </submittedName>
</protein>
<keyword evidence="2" id="KW-1185">Reference proteome</keyword>
<organism evidence="2 3">
    <name type="scientific">Toxocara canis</name>
    <name type="common">Canine roundworm</name>
    <dbReference type="NCBI Taxonomy" id="6265"/>
    <lineage>
        <taxon>Eukaryota</taxon>
        <taxon>Metazoa</taxon>
        <taxon>Ecdysozoa</taxon>
        <taxon>Nematoda</taxon>
        <taxon>Chromadorea</taxon>
        <taxon>Rhabditida</taxon>
        <taxon>Spirurina</taxon>
        <taxon>Ascaridomorpha</taxon>
        <taxon>Ascaridoidea</taxon>
        <taxon>Toxocaridae</taxon>
        <taxon>Toxocara</taxon>
    </lineage>
</organism>
<accession>A0A183V0E0</accession>
<reference evidence="1 2" key="2">
    <citation type="submission" date="2018-11" db="EMBL/GenBank/DDBJ databases">
        <authorList>
            <consortium name="Pathogen Informatics"/>
        </authorList>
    </citation>
    <scope>NUCLEOTIDE SEQUENCE [LARGE SCALE GENOMIC DNA]</scope>
</reference>